<evidence type="ECO:0000256" key="3">
    <source>
        <dbReference type="ARBA" id="ARBA00022777"/>
    </source>
</evidence>
<sequence>MKYDVFGIGSALMDFLVEVEDNELSELNLKKGQFHLIDEEDSKKLLKKIKKYPVKTFPGGSCANTLHGVAIFGGNPVFCGKIGRNSHGDIYEEKMFKSGVKPRLARSEKITGHAITFITPDSERTFATYLGAALELKKADIFLEDLKQSRILHIEGYQLEDKGLRDVSSQAMQFAKKHNIKISVDLGDPGIVARNKADILKIIEKYADIVFANENEANALVGLEPLEALNGIAKLTEIAIVKVGRYGSYIKQGDAVYKIPGYRATPVDATGAGDMFAAGVLYGICSGYGVKICGHIGSYFAAKVVEEIGARLEHIDQKEVENLIKRVKKGEN</sequence>
<dbReference type="AlphaFoldDB" id="A0A523S3N5"/>
<gene>
    <name evidence="5" type="ORF">E3J84_01185</name>
</gene>
<evidence type="ECO:0000259" key="4">
    <source>
        <dbReference type="Pfam" id="PF00294"/>
    </source>
</evidence>
<comment type="caution">
    <text evidence="5">The sequence shown here is derived from an EMBL/GenBank/DDBJ whole genome shotgun (WGS) entry which is preliminary data.</text>
</comment>
<proteinExistence type="inferred from homology"/>
<evidence type="ECO:0000256" key="1">
    <source>
        <dbReference type="ARBA" id="ARBA00010688"/>
    </source>
</evidence>
<dbReference type="GO" id="GO:0016301">
    <property type="term" value="F:kinase activity"/>
    <property type="evidence" value="ECO:0007669"/>
    <property type="project" value="UniProtKB-KW"/>
</dbReference>
<dbReference type="PANTHER" id="PTHR43320">
    <property type="entry name" value="SUGAR KINASE"/>
    <property type="match status" value="1"/>
</dbReference>
<dbReference type="InterPro" id="IPR011611">
    <property type="entry name" value="PfkB_dom"/>
</dbReference>
<comment type="similarity">
    <text evidence="1">Belongs to the carbohydrate kinase PfkB family.</text>
</comment>
<keyword evidence="3 5" id="KW-0418">Kinase</keyword>
<dbReference type="CDD" id="cd01168">
    <property type="entry name" value="adenosine_kinase"/>
    <property type="match status" value="1"/>
</dbReference>
<dbReference type="SUPFAM" id="SSF53613">
    <property type="entry name" value="Ribokinase-like"/>
    <property type="match status" value="1"/>
</dbReference>
<dbReference type="Proteomes" id="UP000316360">
    <property type="component" value="Unassembled WGS sequence"/>
</dbReference>
<name>A0A523S3N5_UNCAE</name>
<organism evidence="5 6">
    <name type="scientific">Aerophobetes bacterium</name>
    <dbReference type="NCBI Taxonomy" id="2030807"/>
    <lineage>
        <taxon>Bacteria</taxon>
        <taxon>Candidatus Aerophobota</taxon>
    </lineage>
</organism>
<feature type="domain" description="Carbohydrate kinase PfkB" evidence="4">
    <location>
        <begin position="54"/>
        <end position="312"/>
    </location>
</feature>
<evidence type="ECO:0000256" key="2">
    <source>
        <dbReference type="ARBA" id="ARBA00022679"/>
    </source>
</evidence>
<dbReference type="InterPro" id="IPR029056">
    <property type="entry name" value="Ribokinase-like"/>
</dbReference>
<dbReference type="EMBL" id="SOKJ01000060">
    <property type="protein sequence ID" value="TET12655.1"/>
    <property type="molecule type" value="Genomic_DNA"/>
</dbReference>
<evidence type="ECO:0000313" key="6">
    <source>
        <dbReference type="Proteomes" id="UP000316360"/>
    </source>
</evidence>
<dbReference type="Pfam" id="PF00294">
    <property type="entry name" value="PfkB"/>
    <property type="match status" value="1"/>
</dbReference>
<protein>
    <submittedName>
        <fullName evidence="5">Adenosine kinase</fullName>
    </submittedName>
</protein>
<dbReference type="PANTHER" id="PTHR43320:SF3">
    <property type="entry name" value="CARBOHYDRATE KINASE PFKB DOMAIN-CONTAINING PROTEIN"/>
    <property type="match status" value="1"/>
</dbReference>
<evidence type="ECO:0000313" key="5">
    <source>
        <dbReference type="EMBL" id="TET12655.1"/>
    </source>
</evidence>
<accession>A0A523S3N5</accession>
<dbReference type="InterPro" id="IPR052700">
    <property type="entry name" value="Carb_kinase_PfkB-like"/>
</dbReference>
<reference evidence="5 6" key="1">
    <citation type="submission" date="2019-03" db="EMBL/GenBank/DDBJ databases">
        <title>Metabolic potential of uncultured bacteria and archaea associated with petroleum seepage in deep-sea sediments.</title>
        <authorList>
            <person name="Dong X."/>
            <person name="Hubert C."/>
        </authorList>
    </citation>
    <scope>NUCLEOTIDE SEQUENCE [LARGE SCALE GENOMIC DNA]</scope>
    <source>
        <strain evidence="5">E44_bin7</strain>
    </source>
</reference>
<keyword evidence="2" id="KW-0808">Transferase</keyword>
<dbReference type="Gene3D" id="3.40.1190.20">
    <property type="match status" value="1"/>
</dbReference>